<protein>
    <submittedName>
        <fullName evidence="1">Uncharacterized protein</fullName>
    </submittedName>
</protein>
<sequence length="466" mass="52858">MVCPVCNCTCVEYDECLRCEQDREYECSLIADGGSTTVNPVCLTLDELRSTRVALLSNSDSVGRAAGNEGNVAEGVMHHAQNPPCQVSPSALIFREQVSPPVPGPGEQALLIVNKLGQLELGAWVGVICEFYLLFWKEFSIVMTKGQRERVPFMRHDHFVEELEAVGRNLVKVIQVNAFTKLPVSRDVAISKWQQRKCQDQDLKLAGPLLNTGKLLPHPVEDCANLRLFKIANKHVLYLRLWSFDDDNNHRATAGLIPIELGKAFTTAFLVGEEAVKEYLLLESFLAYLSSDERELVNLSLNGKLDKEQENEWLDLLERFNWETVPKAKQVKDVVLEIAHKEVIQTPRYIVDSWSTPLSAFHREFSSTDYLLEMFARDHIGFNNLEGAERRPVAHTPRAVLNLPATYPSFPLFGEEWNSTLSSEYWVTDFILPNLASSSKIYLGIILYELAVEKCLNPRWRLIRHN</sequence>
<organism evidence="1 2">
    <name type="scientific">Pocillopora damicornis</name>
    <name type="common">Cauliflower coral</name>
    <name type="synonym">Millepora damicornis</name>
    <dbReference type="NCBI Taxonomy" id="46731"/>
    <lineage>
        <taxon>Eukaryota</taxon>
        <taxon>Metazoa</taxon>
        <taxon>Cnidaria</taxon>
        <taxon>Anthozoa</taxon>
        <taxon>Hexacorallia</taxon>
        <taxon>Scleractinia</taxon>
        <taxon>Astrocoeniina</taxon>
        <taxon>Pocilloporidae</taxon>
        <taxon>Pocillopora</taxon>
    </lineage>
</organism>
<name>A0A3M6UZL8_POCDA</name>
<keyword evidence="2" id="KW-1185">Reference proteome</keyword>
<evidence type="ECO:0000313" key="1">
    <source>
        <dbReference type="EMBL" id="RMX59123.1"/>
    </source>
</evidence>
<dbReference type="AlphaFoldDB" id="A0A3M6UZL8"/>
<gene>
    <name evidence="1" type="ORF">pdam_00009815</name>
</gene>
<evidence type="ECO:0000313" key="2">
    <source>
        <dbReference type="Proteomes" id="UP000275408"/>
    </source>
</evidence>
<proteinExistence type="predicted"/>
<dbReference type="Proteomes" id="UP000275408">
    <property type="component" value="Unassembled WGS sequence"/>
</dbReference>
<dbReference type="OrthoDB" id="10038899at2759"/>
<reference evidence="1 2" key="1">
    <citation type="journal article" date="2018" name="Sci. Rep.">
        <title>Comparative analysis of the Pocillopora damicornis genome highlights role of immune system in coral evolution.</title>
        <authorList>
            <person name="Cunning R."/>
            <person name="Bay R.A."/>
            <person name="Gillette P."/>
            <person name="Baker A.C."/>
            <person name="Traylor-Knowles N."/>
        </authorList>
    </citation>
    <scope>NUCLEOTIDE SEQUENCE [LARGE SCALE GENOMIC DNA]</scope>
    <source>
        <strain evidence="1">RSMAS</strain>
        <tissue evidence="1">Whole animal</tissue>
    </source>
</reference>
<comment type="caution">
    <text evidence="1">The sequence shown here is derived from an EMBL/GenBank/DDBJ whole genome shotgun (WGS) entry which is preliminary data.</text>
</comment>
<dbReference type="EMBL" id="RCHS01000399">
    <property type="protein sequence ID" value="RMX59123.1"/>
    <property type="molecule type" value="Genomic_DNA"/>
</dbReference>
<accession>A0A3M6UZL8</accession>